<keyword evidence="6 10" id="KW-0184">Conjugation</keyword>
<feature type="region of interest" description="Disordered" evidence="11">
    <location>
        <begin position="649"/>
        <end position="674"/>
    </location>
</feature>
<evidence type="ECO:0000256" key="7">
    <source>
        <dbReference type="ARBA" id="ARBA00022989"/>
    </source>
</evidence>
<evidence type="ECO:0000256" key="8">
    <source>
        <dbReference type="ARBA" id="ARBA00023136"/>
    </source>
</evidence>
<evidence type="ECO:0000313" key="12">
    <source>
        <dbReference type="EMBL" id="PMD23868.1"/>
    </source>
</evidence>
<keyword evidence="4 10" id="KW-1003">Cell membrane</keyword>
<dbReference type="Proteomes" id="UP000235672">
    <property type="component" value="Unassembled WGS sequence"/>
</dbReference>
<dbReference type="EMBL" id="KZ613474">
    <property type="protein sequence ID" value="PMD23868.1"/>
    <property type="molecule type" value="Genomic_DNA"/>
</dbReference>
<evidence type="ECO:0000256" key="4">
    <source>
        <dbReference type="ARBA" id="ARBA00022475"/>
    </source>
</evidence>
<feature type="transmembrane region" description="Helical" evidence="10">
    <location>
        <begin position="332"/>
        <end position="353"/>
    </location>
</feature>
<evidence type="ECO:0000256" key="11">
    <source>
        <dbReference type="SAM" id="MobiDB-lite"/>
    </source>
</evidence>
<dbReference type="OrthoDB" id="5356111at2759"/>
<evidence type="ECO:0000256" key="5">
    <source>
        <dbReference type="ARBA" id="ARBA00022692"/>
    </source>
</evidence>
<reference evidence="12 13" key="1">
    <citation type="submission" date="2016-05" db="EMBL/GenBank/DDBJ databases">
        <title>A degradative enzymes factory behind the ericoid mycorrhizal symbiosis.</title>
        <authorList>
            <consortium name="DOE Joint Genome Institute"/>
            <person name="Martino E."/>
            <person name="Morin E."/>
            <person name="Grelet G."/>
            <person name="Kuo A."/>
            <person name="Kohler A."/>
            <person name="Daghino S."/>
            <person name="Barry K."/>
            <person name="Choi C."/>
            <person name="Cichocki N."/>
            <person name="Clum A."/>
            <person name="Copeland A."/>
            <person name="Hainaut M."/>
            <person name="Haridas S."/>
            <person name="Labutti K."/>
            <person name="Lindquist E."/>
            <person name="Lipzen A."/>
            <person name="Khouja H.-R."/>
            <person name="Murat C."/>
            <person name="Ohm R."/>
            <person name="Olson A."/>
            <person name="Spatafora J."/>
            <person name="Veneault-Fourrey C."/>
            <person name="Henrissat B."/>
            <person name="Grigoriev I."/>
            <person name="Martin F."/>
            <person name="Perotto S."/>
        </authorList>
    </citation>
    <scope>NUCLEOTIDE SEQUENCE [LARGE SCALE GENOMIC DNA]</scope>
    <source>
        <strain evidence="12 13">UAMH 7357</strain>
    </source>
</reference>
<comment type="caution">
    <text evidence="10">Lacks conserved residue(s) required for the propagation of feature annotation.</text>
</comment>
<dbReference type="GO" id="GO:0032220">
    <property type="term" value="P:plasma membrane fusion involved in cytogamy"/>
    <property type="evidence" value="ECO:0007669"/>
    <property type="project" value="TreeGrafter"/>
</dbReference>
<comment type="function">
    <text evidence="1 10">Involved in cell fusion during mating by stabilizing the plasma membrane fusion event.</text>
</comment>
<protein>
    <recommendedName>
        <fullName evidence="10">Plasma membrane fusion protein PRM1</fullName>
    </recommendedName>
</protein>
<evidence type="ECO:0000256" key="2">
    <source>
        <dbReference type="ARBA" id="ARBA00004651"/>
    </source>
</evidence>
<keyword evidence="5 10" id="KW-0812">Transmembrane</keyword>
<evidence type="ECO:0000313" key="13">
    <source>
        <dbReference type="Proteomes" id="UP000235672"/>
    </source>
</evidence>
<comment type="subcellular location">
    <subcellularLocation>
        <location evidence="2 10">Cell membrane</location>
        <topology evidence="2 10">Multi-pass membrane protein</topology>
    </subcellularLocation>
</comment>
<evidence type="ECO:0000256" key="9">
    <source>
        <dbReference type="ARBA" id="ARBA00023180"/>
    </source>
</evidence>
<feature type="transmembrane region" description="Helical" evidence="10">
    <location>
        <begin position="616"/>
        <end position="639"/>
    </location>
</feature>
<dbReference type="PANTHER" id="PTHR31030">
    <property type="entry name" value="PLASMA MEMBRANE FUSION PROTEIN PRM1"/>
    <property type="match status" value="1"/>
</dbReference>
<evidence type="ECO:0000256" key="10">
    <source>
        <dbReference type="RuleBase" id="RU366035"/>
    </source>
</evidence>
<proteinExistence type="inferred from homology"/>
<dbReference type="GO" id="GO:0043332">
    <property type="term" value="C:mating projection tip"/>
    <property type="evidence" value="ECO:0007669"/>
    <property type="project" value="UniProtKB-UniRule"/>
</dbReference>
<keyword evidence="7 10" id="KW-1133">Transmembrane helix</keyword>
<name>A0A2J6QCA6_9HELO</name>
<keyword evidence="9" id="KW-0325">Glycoprotein</keyword>
<dbReference type="PANTHER" id="PTHR31030:SF1">
    <property type="entry name" value="PLASMA MEMBRANE FUSION PROTEIN PRM1"/>
    <property type="match status" value="1"/>
</dbReference>
<evidence type="ECO:0000256" key="1">
    <source>
        <dbReference type="ARBA" id="ARBA00002512"/>
    </source>
</evidence>
<evidence type="ECO:0000256" key="6">
    <source>
        <dbReference type="ARBA" id="ARBA00022971"/>
    </source>
</evidence>
<dbReference type="InterPro" id="IPR026777">
    <property type="entry name" value="PRM1"/>
</dbReference>
<feature type="region of interest" description="Disordered" evidence="11">
    <location>
        <begin position="1"/>
        <end position="38"/>
    </location>
</feature>
<accession>A0A2J6QCA6</accession>
<feature type="transmembrane region" description="Helical" evidence="10">
    <location>
        <begin position="404"/>
        <end position="429"/>
    </location>
</feature>
<keyword evidence="8 10" id="KW-0472">Membrane</keyword>
<evidence type="ECO:0000256" key="3">
    <source>
        <dbReference type="ARBA" id="ARBA00010780"/>
    </source>
</evidence>
<sequence>MSSAQNQPSQGFPDVPSTLNAGDHEMRDWNTTSDTSTPPSTAPYYTPYLGLRARLSQTWINRWTILLILVIVRLLLSLQDINYDIANAKTEALSACTSVENVGSAMASMPHYLSEGVNALAADGVTKAINGLMDMLMLAVTAVEEIVIFVINWYTGTYVCLITAAVSGSLEAAIQMIEDVGNAMNKSIGTITSALTSDYATFQTDINKFLSALNSIPAVFGGSKTPPQLNLTSYVDQLNNIQIDPSTMDQDLTKLNNSIPTFADVRNATNTVLSFPFEEVKKLLNESMSAYTFDKSVFPIPQKQSLTFCSDNPKLNNFFDELVTVVLEAKKIIISVLLIAAVLACIPMAFLEIRRWHTMRQRSILLQKHAFDPMDVIYIASRPYTTTFGIKLASRFKSTKHQILVRWFIAYATSLPAIFVLALGVAGLFSCLCQYLVLKAIDKEVPILANEVGDFAGTVVAALNNASEAWANDANGVISSANDKVNQDVFGWVNTTTTALNDTLNVFVDDMNTVLNKTFGGTILYNPIMEVMNCLIGMKIAGIEKGLTWVSDNAHVTFPEFRTDVFSLGAAASLTNSSTDPTASFLSSPGSVASDDITNAVVKVTNKLQEAIKQEAIISACVVLLWVVIMLMGLIYILIAMMSRDKTRGEGGPVGYTGDNRAPLSPRSPNQNDVSKFPEFGGPVSSVQPMTDSEDAWAAGGLADEKYGHVGHQSVDASVNPGHERASSYGYLEGYGDVKR</sequence>
<feature type="compositionally biased region" description="Polar residues" evidence="11">
    <location>
        <begin position="1"/>
        <end position="10"/>
    </location>
</feature>
<comment type="similarity">
    <text evidence="3 10">Belongs to the PRM1 family.</text>
</comment>
<organism evidence="12 13">
    <name type="scientific">Hyaloscypha hepaticicola</name>
    <dbReference type="NCBI Taxonomy" id="2082293"/>
    <lineage>
        <taxon>Eukaryota</taxon>
        <taxon>Fungi</taxon>
        <taxon>Dikarya</taxon>
        <taxon>Ascomycota</taxon>
        <taxon>Pezizomycotina</taxon>
        <taxon>Leotiomycetes</taxon>
        <taxon>Helotiales</taxon>
        <taxon>Hyaloscyphaceae</taxon>
        <taxon>Hyaloscypha</taxon>
    </lineage>
</organism>
<gene>
    <name evidence="12" type="ORF">NA56DRAFT_643934</name>
</gene>
<dbReference type="AlphaFoldDB" id="A0A2J6QCA6"/>
<dbReference type="STRING" id="1745343.A0A2J6QCA6"/>
<keyword evidence="13" id="KW-1185">Reference proteome</keyword>
<dbReference type="GO" id="GO:0005886">
    <property type="term" value="C:plasma membrane"/>
    <property type="evidence" value="ECO:0007669"/>
    <property type="project" value="UniProtKB-SubCell"/>
</dbReference>